<gene>
    <name evidence="18" type="primary">LOC105227328</name>
</gene>
<feature type="transmembrane region" description="Helical" evidence="15">
    <location>
        <begin position="760"/>
        <end position="783"/>
    </location>
</feature>
<evidence type="ECO:0000256" key="4">
    <source>
        <dbReference type="ARBA" id="ARBA00012201"/>
    </source>
</evidence>
<dbReference type="Proteomes" id="UP001652620">
    <property type="component" value="Chromosome 3"/>
</dbReference>
<feature type="transmembrane region" description="Helical" evidence="15">
    <location>
        <begin position="114"/>
        <end position="131"/>
    </location>
</feature>
<keyword evidence="17" id="KW-1185">Reference proteome</keyword>
<keyword evidence="12 15" id="KW-0472">Membrane</keyword>
<dbReference type="GeneID" id="105227328"/>
<dbReference type="PANTHER" id="PTHR45627:SF23">
    <property type="entry name" value="AT30656P-RELATED"/>
    <property type="match status" value="1"/>
</dbReference>
<dbReference type="InterPro" id="IPR032628">
    <property type="entry name" value="AC_N"/>
</dbReference>
<sequence length="1144" mass="132863">MYSSYDRNRKASVNVGTILDDVTHQFKDRNELSVLREHCRKYDVEKIYQTYMARLLRIQLTTFLTILITITVIYCVLLVNSDEVATDISIYMVFTMLSVVAIYIGIWKRAIMKFAWIIYVAVLSIIFLTAMDITVPVYHAVTCYEIFVPIFYSFIIYSVYIYMPFFNHRQPFILGVTISLCYIILFLTITYRMKVDGATSMDEEKIISEIMFMVGLNLLGLFFRLPREIVVRQTFIDKRECVEEDLLLHAAKTQEKILLLSMIPAPIADKIEEDIKLRLTRTSLTSRRRSSFQREAEMLYRKLFIETHDDVTILYADMVNYTKLTTTVDVKTLVETLHDLYVRFDDAALDLDVLRIQFLGDCYYCVANVSIPNEDHANACVRLGLRMIQEIHTERDTRDLEMDIRIGVHSGSVLSGVIGATKWKFDIYSKDVEIANRLENTGVPGRVHISGETLERLDDEFQYEDGTEKAINDPLLQQHSIRTYLIIPPTTTKYRETISNNTLMSRFSFLKGSPLGSAADLKTVYSGDIIQRMVDMEMRRESTSIPVETLQFHRIFFGKSRHLTRFEREEHNFRINFSWWFMCFKNWRWEHNYMIQPDIKLKYSVLVSYIIILCTIAMQAINAKQSLKFWVLVVIGNILMLLVLGLVWYKKLWEVCRKNWFHMKPRNKVSRWIYGLSEFTQRVFNVRIFIYLGILILQLSYTLIQLLDCDRFQIENQEIEILLFEDGTRDILCFNTWAVTECIIMNIFLNFLFSGITYIIKIAVGLFTLISYIIIITVLYDFVYERSLACNTNLYPEYSHIFVSVLTLIVINMISRQKEFISRVDYYWKRELKKKQENAKLTNETISRLVSNILPSHIVDIYMDNQLTNKLYYEEYSNVAVIFATILNFDIEVVGMRVLNEIICDFDEVLSSFKGVHKIEKIKVAGWTYMAACGLNTTGTGHRGSLEQRASAFSFAYNWRRDHLATRRANISDLFGAVADKSSTTGGTTRRRSVRMFNDGEEPITDDDVVYVMARFGLSLLRAMDNFNKNNFYHDSDSQVIGDLRLGIANGPVMAGVVGLFKPHYDIWGNAVNMAARMDSTGVANLIQVTEETANILTLHDIHCVYRGITFVKGRGSIPTYFIDIDDRLQFRKSTITETDIDPL</sequence>
<dbReference type="PROSITE" id="PS00452">
    <property type="entry name" value="GUANYLATE_CYCLASE_1"/>
    <property type="match status" value="1"/>
</dbReference>
<dbReference type="EC" id="4.6.1.1" evidence="4"/>
<evidence type="ECO:0000259" key="16">
    <source>
        <dbReference type="PROSITE" id="PS50125"/>
    </source>
</evidence>
<feature type="transmembrane region" description="Helical" evidence="15">
    <location>
        <begin position="88"/>
        <end position="107"/>
    </location>
</feature>
<evidence type="ECO:0000256" key="12">
    <source>
        <dbReference type="ARBA" id="ARBA00023136"/>
    </source>
</evidence>
<feature type="transmembrane region" description="Helical" evidence="15">
    <location>
        <begin position="795"/>
        <end position="814"/>
    </location>
</feature>
<evidence type="ECO:0000256" key="5">
    <source>
        <dbReference type="ARBA" id="ARBA00022692"/>
    </source>
</evidence>
<evidence type="ECO:0000256" key="3">
    <source>
        <dbReference type="ARBA" id="ARBA00004141"/>
    </source>
</evidence>
<evidence type="ECO:0000256" key="8">
    <source>
        <dbReference type="ARBA" id="ARBA00022840"/>
    </source>
</evidence>
<keyword evidence="11" id="KW-0115">cAMP biosynthesis</keyword>
<comment type="cofactor">
    <cofactor evidence="2">
        <name>Mg(2+)</name>
        <dbReference type="ChEBI" id="CHEBI:18420"/>
    </cofactor>
</comment>
<comment type="similarity">
    <text evidence="14">Belongs to the adenylyl cyclase class-4/guanylyl cyclase family.</text>
</comment>
<keyword evidence="7" id="KW-0547">Nucleotide-binding</keyword>
<feature type="transmembrane region" description="Helical" evidence="15">
    <location>
        <begin position="137"/>
        <end position="160"/>
    </location>
</feature>
<comment type="subcellular location">
    <subcellularLocation>
        <location evidence="3">Membrane</location>
        <topology evidence="3">Multi-pass membrane protein</topology>
    </subcellularLocation>
</comment>
<feature type="domain" description="Guanylate cyclase" evidence="16">
    <location>
        <begin position="870"/>
        <end position="1079"/>
    </location>
</feature>
<evidence type="ECO:0000256" key="11">
    <source>
        <dbReference type="ARBA" id="ARBA00022998"/>
    </source>
</evidence>
<dbReference type="SUPFAM" id="SSF55073">
    <property type="entry name" value="Nucleotide cyclase"/>
    <property type="match status" value="2"/>
</dbReference>
<keyword evidence="6" id="KW-0479">Metal-binding</keyword>
<evidence type="ECO:0000313" key="18">
    <source>
        <dbReference type="RefSeq" id="XP_049306723.1"/>
    </source>
</evidence>
<feature type="transmembrane region" description="Helical" evidence="15">
    <location>
        <begin position="734"/>
        <end position="753"/>
    </location>
</feature>
<evidence type="ECO:0000256" key="14">
    <source>
        <dbReference type="RuleBase" id="RU000405"/>
    </source>
</evidence>
<evidence type="ECO:0000256" key="10">
    <source>
        <dbReference type="ARBA" id="ARBA00022989"/>
    </source>
</evidence>
<dbReference type="SMART" id="SM00044">
    <property type="entry name" value="CYCc"/>
    <property type="match status" value="2"/>
</dbReference>
<evidence type="ECO:0000256" key="9">
    <source>
        <dbReference type="ARBA" id="ARBA00022842"/>
    </source>
</evidence>
<keyword evidence="10 15" id="KW-1133">Transmembrane helix</keyword>
<accession>A0ABM3JBZ4</accession>
<dbReference type="InterPro" id="IPR001054">
    <property type="entry name" value="A/G_cyclase"/>
</dbReference>
<dbReference type="Gene3D" id="3.30.70.1230">
    <property type="entry name" value="Nucleotide cyclase"/>
    <property type="match status" value="2"/>
</dbReference>
<feature type="transmembrane region" description="Helical" evidence="15">
    <location>
        <begin position="206"/>
        <end position="225"/>
    </location>
</feature>
<keyword evidence="9" id="KW-0460">Magnesium</keyword>
<keyword evidence="13 14" id="KW-0456">Lyase</keyword>
<dbReference type="Pfam" id="PF16214">
    <property type="entry name" value="AC_N"/>
    <property type="match status" value="1"/>
</dbReference>
<feature type="transmembrane region" description="Helical" evidence="15">
    <location>
        <begin position="603"/>
        <end position="621"/>
    </location>
</feature>
<evidence type="ECO:0000313" key="17">
    <source>
        <dbReference type="Proteomes" id="UP001652620"/>
    </source>
</evidence>
<dbReference type="Pfam" id="PF00211">
    <property type="entry name" value="Guanylate_cyc"/>
    <property type="match status" value="3"/>
</dbReference>
<feature type="transmembrane region" description="Helical" evidence="15">
    <location>
        <begin position="688"/>
        <end position="707"/>
    </location>
</feature>
<evidence type="ECO:0000256" key="13">
    <source>
        <dbReference type="ARBA" id="ARBA00023239"/>
    </source>
</evidence>
<name>A0ABM3JBZ4_BACDO</name>
<protein>
    <recommendedName>
        <fullName evidence="4">adenylate cyclase</fullName>
        <ecNumber evidence="4">4.6.1.1</ecNumber>
    </recommendedName>
</protein>
<dbReference type="PROSITE" id="PS50125">
    <property type="entry name" value="GUANYLATE_CYCLASE_2"/>
    <property type="match status" value="2"/>
</dbReference>
<dbReference type="InterPro" id="IPR018297">
    <property type="entry name" value="A/G_cyclase_CS"/>
</dbReference>
<reference evidence="18" key="1">
    <citation type="submission" date="2025-08" db="UniProtKB">
        <authorList>
            <consortium name="RefSeq"/>
        </authorList>
    </citation>
    <scope>IDENTIFICATION</scope>
    <source>
        <tissue evidence="18">Adult</tissue>
    </source>
</reference>
<feature type="domain" description="Guanylate cyclase" evidence="16">
    <location>
        <begin position="312"/>
        <end position="439"/>
    </location>
</feature>
<feature type="transmembrane region" description="Helical" evidence="15">
    <location>
        <begin position="627"/>
        <end position="649"/>
    </location>
</feature>
<evidence type="ECO:0000256" key="6">
    <source>
        <dbReference type="ARBA" id="ARBA00022723"/>
    </source>
</evidence>
<feature type="transmembrane region" description="Helical" evidence="15">
    <location>
        <begin position="55"/>
        <end position="76"/>
    </location>
</feature>
<evidence type="ECO:0000256" key="1">
    <source>
        <dbReference type="ARBA" id="ARBA00001593"/>
    </source>
</evidence>
<dbReference type="PANTHER" id="PTHR45627">
    <property type="entry name" value="ADENYLATE CYCLASE TYPE 1"/>
    <property type="match status" value="1"/>
</dbReference>
<dbReference type="CDD" id="cd07302">
    <property type="entry name" value="CHD"/>
    <property type="match status" value="2"/>
</dbReference>
<evidence type="ECO:0000256" key="15">
    <source>
        <dbReference type="SAM" id="Phobius"/>
    </source>
</evidence>
<proteinExistence type="inferred from homology"/>
<comment type="catalytic activity">
    <reaction evidence="1">
        <text>ATP = 3',5'-cyclic AMP + diphosphate</text>
        <dbReference type="Rhea" id="RHEA:15389"/>
        <dbReference type="ChEBI" id="CHEBI:30616"/>
        <dbReference type="ChEBI" id="CHEBI:33019"/>
        <dbReference type="ChEBI" id="CHEBI:58165"/>
        <dbReference type="EC" id="4.6.1.1"/>
    </reaction>
</comment>
<keyword evidence="8" id="KW-0067">ATP-binding</keyword>
<feature type="transmembrane region" description="Helical" evidence="15">
    <location>
        <begin position="172"/>
        <end position="191"/>
    </location>
</feature>
<evidence type="ECO:0000256" key="2">
    <source>
        <dbReference type="ARBA" id="ARBA00001946"/>
    </source>
</evidence>
<dbReference type="InterPro" id="IPR029787">
    <property type="entry name" value="Nucleotide_cyclase"/>
</dbReference>
<organism evidence="17 18">
    <name type="scientific">Bactrocera dorsalis</name>
    <name type="common">Oriental fruit fly</name>
    <name type="synonym">Dacus dorsalis</name>
    <dbReference type="NCBI Taxonomy" id="27457"/>
    <lineage>
        <taxon>Eukaryota</taxon>
        <taxon>Metazoa</taxon>
        <taxon>Ecdysozoa</taxon>
        <taxon>Arthropoda</taxon>
        <taxon>Hexapoda</taxon>
        <taxon>Insecta</taxon>
        <taxon>Pterygota</taxon>
        <taxon>Neoptera</taxon>
        <taxon>Endopterygota</taxon>
        <taxon>Diptera</taxon>
        <taxon>Brachycera</taxon>
        <taxon>Muscomorpha</taxon>
        <taxon>Tephritoidea</taxon>
        <taxon>Tephritidae</taxon>
        <taxon>Bactrocera</taxon>
        <taxon>Bactrocera</taxon>
    </lineage>
</organism>
<evidence type="ECO:0000256" key="7">
    <source>
        <dbReference type="ARBA" id="ARBA00022741"/>
    </source>
</evidence>
<dbReference type="RefSeq" id="XP_049306723.1">
    <property type="nucleotide sequence ID" value="XM_049450766.1"/>
</dbReference>
<keyword evidence="5 15" id="KW-0812">Transmembrane</keyword>